<accession>A0A310STU2</accession>
<keyword evidence="2" id="KW-1185">Reference proteome</keyword>
<dbReference type="AlphaFoldDB" id="A0A310STU2"/>
<evidence type="ECO:0000313" key="1">
    <source>
        <dbReference type="EMBL" id="OAD61269.1"/>
    </source>
</evidence>
<evidence type="ECO:0000313" key="2">
    <source>
        <dbReference type="Proteomes" id="UP000250275"/>
    </source>
</evidence>
<sequence length="192" mass="21471">MAEEWRSMLNDSEDFPSQELTMRSLLDCLFFGSKGGSLDPDEAIKVSPSICDVDQELPSALREMPLPFNDLCYPRNPSTAVNATRIPKKCRVTGNLAGSGPLSSLLADEFSEVHVIGVFFCRASRHSLTTTRKSIRRLECLGAEMKIQSGPEGRRVARRELLATRHNKESRVSSSLWKHNELGRGFYLLLVD</sequence>
<organism evidence="1 2">
    <name type="scientific">Eufriesea mexicana</name>
    <dbReference type="NCBI Taxonomy" id="516756"/>
    <lineage>
        <taxon>Eukaryota</taxon>
        <taxon>Metazoa</taxon>
        <taxon>Ecdysozoa</taxon>
        <taxon>Arthropoda</taxon>
        <taxon>Hexapoda</taxon>
        <taxon>Insecta</taxon>
        <taxon>Pterygota</taxon>
        <taxon>Neoptera</taxon>
        <taxon>Endopterygota</taxon>
        <taxon>Hymenoptera</taxon>
        <taxon>Apocrita</taxon>
        <taxon>Aculeata</taxon>
        <taxon>Apoidea</taxon>
        <taxon>Anthophila</taxon>
        <taxon>Apidae</taxon>
        <taxon>Eufriesea</taxon>
    </lineage>
</organism>
<protein>
    <submittedName>
        <fullName evidence="1">Uncharacterized protein</fullName>
    </submittedName>
</protein>
<dbReference type="EMBL" id="KQ760243">
    <property type="protein sequence ID" value="OAD61269.1"/>
    <property type="molecule type" value="Genomic_DNA"/>
</dbReference>
<name>A0A310STU2_9HYME</name>
<reference evidence="1 2" key="1">
    <citation type="submission" date="2015-07" db="EMBL/GenBank/DDBJ databases">
        <title>The genome of Eufriesea mexicana.</title>
        <authorList>
            <person name="Pan H."/>
            <person name="Kapheim K."/>
        </authorList>
    </citation>
    <scope>NUCLEOTIDE SEQUENCE [LARGE SCALE GENOMIC DNA]</scope>
    <source>
        <strain evidence="1">0111107269</strain>
        <tissue evidence="1">Whole body</tissue>
    </source>
</reference>
<gene>
    <name evidence="1" type="ORF">WN48_02585</name>
</gene>
<proteinExistence type="predicted"/>
<dbReference type="Proteomes" id="UP000250275">
    <property type="component" value="Unassembled WGS sequence"/>
</dbReference>